<proteinExistence type="predicted"/>
<evidence type="ECO:0000256" key="1">
    <source>
        <dbReference type="SAM" id="SignalP"/>
    </source>
</evidence>
<dbReference type="EMBL" id="FOYQ01000001">
    <property type="protein sequence ID" value="SFR31267.1"/>
    <property type="molecule type" value="Genomic_DNA"/>
</dbReference>
<dbReference type="STRING" id="400055.SAMN04490243_0094"/>
<keyword evidence="1" id="KW-0732">Signal</keyword>
<evidence type="ECO:0000313" key="2">
    <source>
        <dbReference type="EMBL" id="SFR31267.1"/>
    </source>
</evidence>
<evidence type="ECO:0008006" key="4">
    <source>
        <dbReference type="Google" id="ProtNLM"/>
    </source>
</evidence>
<dbReference type="InterPro" id="IPR019619">
    <property type="entry name" value="DUF2490"/>
</dbReference>
<feature type="chain" id="PRO_5011636380" description="DUF2490 domain-containing protein" evidence="1">
    <location>
        <begin position="26"/>
        <end position="245"/>
    </location>
</feature>
<dbReference type="AlphaFoldDB" id="A0A1I6FN85"/>
<dbReference type="Proteomes" id="UP000199534">
    <property type="component" value="Unassembled WGS sequence"/>
</dbReference>
<accession>A0A1I6FN85</accession>
<sequence>MSKTGRISGLFFFLLIGLATFQANAQDTGEDELGAWYMYFGMNRISDDWSIHSEAQFRFYETTSNFNQLLLRTGANYHISERAIATLGYAYIWTDPTFEDEPLQDAAFAGNSIDEHRIFQQFLLYNQVGKFKFEHRYRLEQRFLSQEFSANTTVTDTQHRARYRLQITYPLGDTFFINWYDEVFINLQSPIFGQNRLYLALGAKLNASTSIQAGFLKNSFTGADFNRLQLGVFFNPDLRKKDVQS</sequence>
<name>A0A1I6FN85_9FLAO</name>
<reference evidence="2 3" key="1">
    <citation type="submission" date="2016-10" db="EMBL/GenBank/DDBJ databases">
        <authorList>
            <person name="de Groot N.N."/>
        </authorList>
    </citation>
    <scope>NUCLEOTIDE SEQUENCE [LARGE SCALE GENOMIC DNA]</scope>
    <source>
        <strain evidence="2 3">DSM 21019</strain>
    </source>
</reference>
<keyword evidence="3" id="KW-1185">Reference proteome</keyword>
<gene>
    <name evidence="2" type="ORF">SAMN04490243_0094</name>
</gene>
<dbReference type="Pfam" id="PF10677">
    <property type="entry name" value="DUF2490"/>
    <property type="match status" value="1"/>
</dbReference>
<feature type="signal peptide" evidence="1">
    <location>
        <begin position="1"/>
        <end position="25"/>
    </location>
</feature>
<protein>
    <recommendedName>
        <fullName evidence="4">DUF2490 domain-containing protein</fullName>
    </recommendedName>
</protein>
<organism evidence="2 3">
    <name type="scientific">Robiginitalea myxolifaciens</name>
    <dbReference type="NCBI Taxonomy" id="400055"/>
    <lineage>
        <taxon>Bacteria</taxon>
        <taxon>Pseudomonadati</taxon>
        <taxon>Bacteroidota</taxon>
        <taxon>Flavobacteriia</taxon>
        <taxon>Flavobacteriales</taxon>
        <taxon>Flavobacteriaceae</taxon>
        <taxon>Robiginitalea</taxon>
    </lineage>
</organism>
<evidence type="ECO:0000313" key="3">
    <source>
        <dbReference type="Proteomes" id="UP000199534"/>
    </source>
</evidence>